<name>A0A4Y3RXK3_9ACTN</name>
<dbReference type="EMBL" id="BJMN01000080">
    <property type="protein sequence ID" value="GEB62145.1"/>
    <property type="molecule type" value="Genomic_DNA"/>
</dbReference>
<organism evidence="2 3">
    <name type="scientific">Streptomyces gardneri</name>
    <dbReference type="NCBI Taxonomy" id="66892"/>
    <lineage>
        <taxon>Bacteria</taxon>
        <taxon>Bacillati</taxon>
        <taxon>Actinomycetota</taxon>
        <taxon>Actinomycetes</taxon>
        <taxon>Kitasatosporales</taxon>
        <taxon>Streptomycetaceae</taxon>
        <taxon>Streptomyces</taxon>
    </lineage>
</organism>
<evidence type="ECO:0000256" key="1">
    <source>
        <dbReference type="SAM" id="MobiDB-lite"/>
    </source>
</evidence>
<keyword evidence="3" id="KW-1185">Reference proteome</keyword>
<protein>
    <submittedName>
        <fullName evidence="2">Uncharacterized protein</fullName>
    </submittedName>
</protein>
<evidence type="ECO:0000313" key="3">
    <source>
        <dbReference type="Proteomes" id="UP000315226"/>
    </source>
</evidence>
<gene>
    <name evidence="2" type="ORF">SGA01_77500</name>
</gene>
<comment type="caution">
    <text evidence="2">The sequence shown here is derived from an EMBL/GenBank/DDBJ whole genome shotgun (WGS) entry which is preliminary data.</text>
</comment>
<feature type="compositionally biased region" description="Basic and acidic residues" evidence="1">
    <location>
        <begin position="1"/>
        <end position="11"/>
    </location>
</feature>
<reference evidence="2 3" key="1">
    <citation type="submission" date="2019-06" db="EMBL/GenBank/DDBJ databases">
        <title>Whole genome shotgun sequence of Streptomyces gardneri NBRC 12865.</title>
        <authorList>
            <person name="Hosoyama A."/>
            <person name="Uohara A."/>
            <person name="Ohji S."/>
            <person name="Ichikawa N."/>
        </authorList>
    </citation>
    <scope>NUCLEOTIDE SEQUENCE [LARGE SCALE GENOMIC DNA]</scope>
    <source>
        <strain evidence="2 3">NBRC 12865</strain>
    </source>
</reference>
<feature type="region of interest" description="Disordered" evidence="1">
    <location>
        <begin position="1"/>
        <end position="77"/>
    </location>
</feature>
<evidence type="ECO:0000313" key="2">
    <source>
        <dbReference type="EMBL" id="GEB62145.1"/>
    </source>
</evidence>
<proteinExistence type="predicted"/>
<accession>A0A4Y3RXK3</accession>
<dbReference type="Proteomes" id="UP000315226">
    <property type="component" value="Unassembled WGS sequence"/>
</dbReference>
<dbReference type="AlphaFoldDB" id="A0A4Y3RXK3"/>
<sequence length="141" mass="15339">MGPALRHDKGKALAATCQGGDPGPRQPSYRHPGPGPGGHSARPRPVTRSVAPDPAEVAPKLTEEHPPRASTPPPRTAYTRLWFTPKQWLSYDPTKSLPRTVHMLAVAPGQSRERRQGAAMAYDMLVVSYDLWALPCSVTRS</sequence>